<reference evidence="2" key="1">
    <citation type="submission" date="2025-08" db="UniProtKB">
        <authorList>
            <consortium name="Ensembl"/>
        </authorList>
    </citation>
    <scope>IDENTIFICATION</scope>
</reference>
<feature type="transmembrane region" description="Helical" evidence="1">
    <location>
        <begin position="214"/>
        <end position="236"/>
    </location>
</feature>
<dbReference type="Pfam" id="PF15106">
    <property type="entry name" value="TMEM156"/>
    <property type="match status" value="1"/>
</dbReference>
<dbReference type="AlphaFoldDB" id="A0A8D2B6Z1"/>
<organism evidence="2 3">
    <name type="scientific">Sciurus vulgaris</name>
    <name type="common">Eurasian red squirrel</name>
    <dbReference type="NCBI Taxonomy" id="55149"/>
    <lineage>
        <taxon>Eukaryota</taxon>
        <taxon>Metazoa</taxon>
        <taxon>Chordata</taxon>
        <taxon>Craniata</taxon>
        <taxon>Vertebrata</taxon>
        <taxon>Euteleostomi</taxon>
        <taxon>Mammalia</taxon>
        <taxon>Eutheria</taxon>
        <taxon>Euarchontoglires</taxon>
        <taxon>Glires</taxon>
        <taxon>Rodentia</taxon>
        <taxon>Sciuromorpha</taxon>
        <taxon>Sciuridae</taxon>
        <taxon>Sciurinae</taxon>
        <taxon>Sciurini</taxon>
        <taxon>Sciurus</taxon>
    </lineage>
</organism>
<keyword evidence="1" id="KW-0812">Transmembrane</keyword>
<accession>A0A8D2B6Z1</accession>
<feature type="transmembrane region" description="Helical" evidence="1">
    <location>
        <begin position="5"/>
        <end position="22"/>
    </location>
</feature>
<protein>
    <submittedName>
        <fullName evidence="2">Transmembrane protein 156</fullName>
    </submittedName>
</protein>
<dbReference type="PANTHER" id="PTHR14788">
    <property type="entry name" value="TRANSMEMBRANE PROTEIN 156"/>
    <property type="match status" value="1"/>
</dbReference>
<evidence type="ECO:0000313" key="2">
    <source>
        <dbReference type="Ensembl" id="ENSSVLP00005012487.1"/>
    </source>
</evidence>
<keyword evidence="1" id="KW-0472">Membrane</keyword>
<evidence type="ECO:0000313" key="3">
    <source>
        <dbReference type="Proteomes" id="UP000694564"/>
    </source>
</evidence>
<proteinExistence type="predicted"/>
<keyword evidence="1" id="KW-1133">Transmembrane helix</keyword>
<dbReference type="GeneTree" id="ENSGT00390000017929"/>
<reference evidence="2" key="2">
    <citation type="submission" date="2025-09" db="UniProtKB">
        <authorList>
            <consortium name="Ensembl"/>
        </authorList>
    </citation>
    <scope>IDENTIFICATION</scope>
</reference>
<keyword evidence="3" id="KW-1185">Reference proteome</keyword>
<gene>
    <name evidence="2" type="primary">TMEM156</name>
</gene>
<name>A0A8D2B6Z1_SCIVU</name>
<evidence type="ECO:0000256" key="1">
    <source>
        <dbReference type="SAM" id="Phobius"/>
    </source>
</evidence>
<dbReference type="Proteomes" id="UP000694564">
    <property type="component" value="Chromosome 9"/>
</dbReference>
<dbReference type="OrthoDB" id="9422827at2759"/>
<sequence>MTKTALLKLFMAIVITFILILPEHFKTSKGRTLELSCLKECLQPDSTYSLSSLNFSFVTFLQPVRETQTMMGIFLNYSNFQNFTKICQDITSEFKTCSLCLVCGSKGNTDFIFQEQTSKVLIMIGSMERKENDFYSPCRHFNFTATPVIDHMEEYNTTCNLKNHTRKSIIVEEDPIKEKSTNHTCRIMDYPNNCIHISLHLEMDVKNVTCPMKITWYILILLVFIFFIILFIFKILKDHRRVQMCQSHTYQGTSVLLRGSDSEKLRALNVRVISAESTQGLPLVQAKEVLPPIPELE</sequence>
<dbReference type="Ensembl" id="ENSSVLT00005013817.1">
    <property type="protein sequence ID" value="ENSSVLP00005012487.1"/>
    <property type="gene ID" value="ENSSVLG00005009879.1"/>
</dbReference>
<dbReference type="PANTHER" id="PTHR14788:SF5">
    <property type="entry name" value="TRANSMEMBRANE PROTEIN 156"/>
    <property type="match status" value="1"/>
</dbReference>
<dbReference type="InterPro" id="IPR029374">
    <property type="entry name" value="TMEM156"/>
</dbReference>